<dbReference type="Gene3D" id="3.30.70.2820">
    <property type="match status" value="1"/>
</dbReference>
<dbReference type="InterPro" id="IPR006134">
    <property type="entry name" value="DNA-dir_DNA_pol_B_multi_dom"/>
</dbReference>
<proteinExistence type="inferred from homology"/>
<evidence type="ECO:0000256" key="3">
    <source>
        <dbReference type="ARBA" id="ARBA00022679"/>
    </source>
</evidence>
<evidence type="ECO:0000259" key="15">
    <source>
        <dbReference type="Pfam" id="PF03104"/>
    </source>
</evidence>
<evidence type="ECO:0000256" key="11">
    <source>
        <dbReference type="ARBA" id="ARBA00023242"/>
    </source>
</evidence>
<dbReference type="Gene3D" id="2.40.50.730">
    <property type="match status" value="1"/>
</dbReference>
<keyword evidence="7" id="KW-0863">Zinc-finger</keyword>
<feature type="domain" description="Zinc finger DNA-directed DNA polymerase family B alpha" evidence="16">
    <location>
        <begin position="997"/>
        <end position="1168"/>
    </location>
</feature>
<evidence type="ECO:0000259" key="14">
    <source>
        <dbReference type="Pfam" id="PF00136"/>
    </source>
</evidence>
<evidence type="ECO:0000256" key="5">
    <source>
        <dbReference type="ARBA" id="ARBA00022705"/>
    </source>
</evidence>
<evidence type="ECO:0000256" key="8">
    <source>
        <dbReference type="ARBA" id="ARBA00022833"/>
    </source>
</evidence>
<dbReference type="GO" id="GO:0003887">
    <property type="term" value="F:DNA-directed DNA polymerase activity"/>
    <property type="evidence" value="ECO:0007669"/>
    <property type="project" value="UniProtKB-KW"/>
</dbReference>
<feature type="region of interest" description="Disordered" evidence="13">
    <location>
        <begin position="1"/>
        <end position="32"/>
    </location>
</feature>
<feature type="compositionally biased region" description="Polar residues" evidence="13">
    <location>
        <begin position="1"/>
        <end position="19"/>
    </location>
</feature>
<reference evidence="17" key="1">
    <citation type="submission" date="2021-01" db="UniProtKB">
        <authorList>
            <consortium name="EnsemblMetazoa"/>
        </authorList>
    </citation>
    <scope>IDENTIFICATION</scope>
</reference>
<dbReference type="GO" id="GO:0000166">
    <property type="term" value="F:nucleotide binding"/>
    <property type="evidence" value="ECO:0007669"/>
    <property type="project" value="InterPro"/>
</dbReference>
<dbReference type="GO" id="GO:0003697">
    <property type="term" value="F:single-stranded DNA binding"/>
    <property type="evidence" value="ECO:0007669"/>
    <property type="project" value="TreeGrafter"/>
</dbReference>
<dbReference type="AlphaFoldDB" id="A0A7M6DN43"/>
<keyword evidence="9 12" id="KW-0239">DNA-directed DNA polymerase</keyword>
<dbReference type="CDD" id="cd05776">
    <property type="entry name" value="DNA_polB_alpha_exo"/>
    <property type="match status" value="1"/>
</dbReference>
<dbReference type="Pfam" id="PF03104">
    <property type="entry name" value="DNA_pol_B_exo1"/>
    <property type="match status" value="1"/>
</dbReference>
<dbReference type="GO" id="GO:1902975">
    <property type="term" value="P:mitotic DNA replication initiation"/>
    <property type="evidence" value="ECO:0007669"/>
    <property type="project" value="InterPro"/>
</dbReference>
<dbReference type="Pfam" id="PF00136">
    <property type="entry name" value="DNA_pol_B"/>
    <property type="match status" value="1"/>
</dbReference>
<evidence type="ECO:0000256" key="4">
    <source>
        <dbReference type="ARBA" id="ARBA00022695"/>
    </source>
</evidence>
<organism evidence="17 18">
    <name type="scientific">Clytia hemisphaerica</name>
    <dbReference type="NCBI Taxonomy" id="252671"/>
    <lineage>
        <taxon>Eukaryota</taxon>
        <taxon>Metazoa</taxon>
        <taxon>Cnidaria</taxon>
        <taxon>Hydrozoa</taxon>
        <taxon>Hydroidolina</taxon>
        <taxon>Leptothecata</taxon>
        <taxon>Obeliida</taxon>
        <taxon>Clytiidae</taxon>
        <taxon>Clytia</taxon>
    </lineage>
</organism>
<dbReference type="SUPFAM" id="SSF53098">
    <property type="entry name" value="Ribonuclease H-like"/>
    <property type="match status" value="1"/>
</dbReference>
<dbReference type="GO" id="GO:0033554">
    <property type="term" value="P:cellular response to stress"/>
    <property type="evidence" value="ECO:0007669"/>
    <property type="project" value="UniProtKB-ARBA"/>
</dbReference>
<dbReference type="InterPro" id="IPR006172">
    <property type="entry name" value="DNA-dir_DNA_pol_B"/>
</dbReference>
<dbReference type="Gene3D" id="1.10.287.690">
    <property type="entry name" value="Helix hairpin bin"/>
    <property type="match status" value="1"/>
</dbReference>
<keyword evidence="4 12" id="KW-0548">Nucleotidyltransferase</keyword>
<dbReference type="SUPFAM" id="SSF56672">
    <property type="entry name" value="DNA/RNA polymerases"/>
    <property type="match status" value="1"/>
</dbReference>
<sequence length="1168" mass="133643">MELDESNLQNDSGINSQSQDSEETKNSQEWKTFAEEEEVIPNIDLSGSSLPLQDCNGEKVLRFFWLDAYEDRYNQPGTIFLFGKVFIESSKTHVSCCVTVRNIDRQVFILPRKTRHDKHGRDLGTPVEFKDVYEEFDQKVTNKYNIQEFKCKKVEKKYSFDKVDVPKTEDYLQVIYANNKEAQQLPADLKGETFSHVFGTNTSSLELLFLNQKIQGPGWLNIKYPQPPKTQLSWCKIEAVVEKPSFVTLVEETVPAPPLTVLSLSLVATTQGKSHSHEIISISGLVHNEIHLEKGAPKQQFKQSFCFVTKTSDQLLPYDFQSTLKKKNANIQVSPNERAMLGLFLAKIQQIDPDVLVGHDIHGFDLDVLLGRFTATKVPFWSKIGRLKRNQVPKSSGKFGTSDKSPACGRLVCDIKISAKELIRCKSYDLKELVSVILNKERNDLLPEDIPVKLRKTDTLMSMIWENRMDAIYNLQIMYELNILPLAYQITCICGNVMSRTLLGGRSERNEFLLLHAFSKKNYILPDKSYNQKHIHATEHEEENDEIAPTQTQATQSTQKQGASKKRSKGRKKPAYAGGLVLEPKKGFYDKFILLLDFNSLYPSIIQEYNICFTTIAREMKKSVIEGEELLPDVPESGLEFGILPTEIKRLVERRRQVKKLLKTVSEGSELYLQYDIRQKALKLTANSMYGCLGFSHSRFYAKPLAALVTGKGREILMKTKDLASNLGLDVIYGDTDSIMINTNCDDWNEVRKIGTKVKQEVNKLYKMIEIDIDGIFKSMLLLKKKKYAAVMILDRKPDGTFVEKREMKGLDIVRRDWSDLAKDAGNYVLGEILSAKSRDVIVENIHDYLRNLKDQIDNDQVDQAKYEIHKSLTKNPEEYPDKKSLPHVTVALRLKTQGRRVAVGDTISYVICDDSSKLAATQRAYHLEELTKSTSLKIDKQYYLSSQIHPVVSRLCDPIEGTDATFIAESLGLDPTQYKSAANHHGGDDPNVSVLMTDEERFKDVDKFYIKCSNKACTESLSEFKGSQDTKEDPLNCSQCKQDYKMNHVRNALRLFIREKQHKYYNCWLQCDDQTCGHLSRHISVKNFKNAHICQQCHRGNLRIEYTDSALYNQFLYLSIIFDISKSNEHRQSRASGKGEEWITLHKEVEKVLHNNAYRNVNMSNLF</sequence>
<feature type="compositionally biased region" description="Basic residues" evidence="13">
    <location>
        <begin position="563"/>
        <end position="572"/>
    </location>
</feature>
<comment type="similarity">
    <text evidence="2 12">Belongs to the DNA polymerase type-B family.</text>
</comment>
<evidence type="ECO:0000256" key="10">
    <source>
        <dbReference type="ARBA" id="ARBA00023125"/>
    </source>
</evidence>
<feature type="domain" description="DNA-directed DNA polymerase family B multifunctional" evidence="14">
    <location>
        <begin position="497"/>
        <end position="960"/>
    </location>
</feature>
<keyword evidence="6" id="KW-0479">Metal-binding</keyword>
<evidence type="ECO:0000256" key="1">
    <source>
        <dbReference type="ARBA" id="ARBA00004123"/>
    </source>
</evidence>
<dbReference type="GO" id="GO:0006273">
    <property type="term" value="P:lagging strand elongation"/>
    <property type="evidence" value="ECO:0007669"/>
    <property type="project" value="TreeGrafter"/>
</dbReference>
<dbReference type="GO" id="GO:0008270">
    <property type="term" value="F:zinc ion binding"/>
    <property type="evidence" value="ECO:0007669"/>
    <property type="project" value="UniProtKB-KW"/>
</dbReference>
<dbReference type="FunFam" id="1.10.287.690:FF:000003">
    <property type="entry name" value="DNA polymerase"/>
    <property type="match status" value="1"/>
</dbReference>
<evidence type="ECO:0000313" key="18">
    <source>
        <dbReference type="Proteomes" id="UP000594262"/>
    </source>
</evidence>
<feature type="compositionally biased region" description="Basic and acidic residues" evidence="13">
    <location>
        <begin position="22"/>
        <end position="32"/>
    </location>
</feature>
<dbReference type="Proteomes" id="UP000594262">
    <property type="component" value="Unplaced"/>
</dbReference>
<feature type="compositionally biased region" description="Low complexity" evidence="13">
    <location>
        <begin position="550"/>
        <end position="562"/>
    </location>
</feature>
<dbReference type="EnsemblMetazoa" id="CLYHEMT017322.1">
    <property type="protein sequence ID" value="CLYHEMP017322.1"/>
    <property type="gene ID" value="CLYHEMG017322"/>
</dbReference>
<evidence type="ECO:0000256" key="7">
    <source>
        <dbReference type="ARBA" id="ARBA00022771"/>
    </source>
</evidence>
<evidence type="ECO:0000256" key="6">
    <source>
        <dbReference type="ARBA" id="ARBA00022723"/>
    </source>
</evidence>
<dbReference type="InterPro" id="IPR043502">
    <property type="entry name" value="DNA/RNA_pol_sf"/>
</dbReference>
<keyword evidence="18" id="KW-1185">Reference proteome</keyword>
<dbReference type="EC" id="2.7.7.7" evidence="12"/>
<dbReference type="OrthoDB" id="6755010at2759"/>
<keyword evidence="11" id="KW-0539">Nucleus</keyword>
<dbReference type="GO" id="GO:0006272">
    <property type="term" value="P:leading strand elongation"/>
    <property type="evidence" value="ECO:0007669"/>
    <property type="project" value="TreeGrafter"/>
</dbReference>
<dbReference type="InterPro" id="IPR006133">
    <property type="entry name" value="DNA-dir_DNA_pol_B_exonuc"/>
</dbReference>
<dbReference type="InterPro" id="IPR017964">
    <property type="entry name" value="DNA-dir_DNA_pol_B_CS"/>
</dbReference>
<dbReference type="PANTHER" id="PTHR45861">
    <property type="entry name" value="DNA POLYMERASE ALPHA CATALYTIC SUBUNIT"/>
    <property type="match status" value="1"/>
</dbReference>
<protein>
    <recommendedName>
        <fullName evidence="12">DNA polymerase</fullName>
        <ecNumber evidence="12">2.7.7.7</ecNumber>
    </recommendedName>
</protein>
<dbReference type="InterPro" id="IPR042087">
    <property type="entry name" value="DNA_pol_B_thumb"/>
</dbReference>
<evidence type="ECO:0000313" key="17">
    <source>
        <dbReference type="EnsemblMetazoa" id="CLYHEMP017322.1"/>
    </source>
</evidence>
<dbReference type="FunFam" id="3.30.70.2820:FF:000001">
    <property type="entry name" value="DNA polymerase"/>
    <property type="match status" value="1"/>
</dbReference>
<dbReference type="FunFam" id="1.10.132.60:FF:000004">
    <property type="entry name" value="DNA polymerase"/>
    <property type="match status" value="1"/>
</dbReference>
<keyword evidence="10 12" id="KW-0238">DNA-binding</keyword>
<name>A0A7M6DN43_9CNID</name>
<comment type="catalytic activity">
    <reaction evidence="12">
        <text>DNA(n) + a 2'-deoxyribonucleoside 5'-triphosphate = DNA(n+1) + diphosphate</text>
        <dbReference type="Rhea" id="RHEA:22508"/>
        <dbReference type="Rhea" id="RHEA-COMP:17339"/>
        <dbReference type="Rhea" id="RHEA-COMP:17340"/>
        <dbReference type="ChEBI" id="CHEBI:33019"/>
        <dbReference type="ChEBI" id="CHEBI:61560"/>
        <dbReference type="ChEBI" id="CHEBI:173112"/>
        <dbReference type="EC" id="2.7.7.7"/>
    </reaction>
</comment>
<evidence type="ECO:0000256" key="13">
    <source>
        <dbReference type="SAM" id="MobiDB-lite"/>
    </source>
</evidence>
<dbReference type="SMART" id="SM00486">
    <property type="entry name" value="POLBc"/>
    <property type="match status" value="1"/>
</dbReference>
<dbReference type="Gene3D" id="1.10.3200.20">
    <property type="entry name" value="DNA Polymerase alpha, zinc finger"/>
    <property type="match status" value="1"/>
</dbReference>
<dbReference type="Gene3D" id="3.30.420.10">
    <property type="entry name" value="Ribonuclease H-like superfamily/Ribonuclease H"/>
    <property type="match status" value="1"/>
</dbReference>
<comment type="subcellular location">
    <subcellularLocation>
        <location evidence="1">Nucleus</location>
    </subcellularLocation>
</comment>
<dbReference type="CDD" id="cd05532">
    <property type="entry name" value="POLBc_alpha"/>
    <property type="match status" value="1"/>
</dbReference>
<dbReference type="InterPro" id="IPR036397">
    <property type="entry name" value="RNaseH_sf"/>
</dbReference>
<keyword evidence="8" id="KW-0862">Zinc</keyword>
<dbReference type="PANTHER" id="PTHR45861:SF1">
    <property type="entry name" value="DNA POLYMERASE ALPHA CATALYTIC SUBUNIT"/>
    <property type="match status" value="1"/>
</dbReference>
<dbReference type="Pfam" id="PF08996">
    <property type="entry name" value="zf-DNA_Pol"/>
    <property type="match status" value="1"/>
</dbReference>
<dbReference type="InterPro" id="IPR015088">
    <property type="entry name" value="Znf_DNA-dir_DNA_pol_B_alpha"/>
</dbReference>
<keyword evidence="5 12" id="KW-0235">DNA replication</keyword>
<dbReference type="InterPro" id="IPR038256">
    <property type="entry name" value="Pol_alpha_znc_sf"/>
</dbReference>
<evidence type="ECO:0000259" key="16">
    <source>
        <dbReference type="Pfam" id="PF08996"/>
    </source>
</evidence>
<accession>A0A7M6DN43</accession>
<dbReference type="PROSITE" id="PS00116">
    <property type="entry name" value="DNA_POLYMERASE_B"/>
    <property type="match status" value="1"/>
</dbReference>
<dbReference type="InterPro" id="IPR045846">
    <property type="entry name" value="POLBc_alpha"/>
</dbReference>
<keyword evidence="3 12" id="KW-0808">Transferase</keyword>
<dbReference type="GO" id="GO:0003682">
    <property type="term" value="F:chromatin binding"/>
    <property type="evidence" value="ECO:0007669"/>
    <property type="project" value="TreeGrafter"/>
</dbReference>
<dbReference type="Gene3D" id="1.10.132.60">
    <property type="entry name" value="DNA polymerase family B, C-terminal domain"/>
    <property type="match status" value="1"/>
</dbReference>
<dbReference type="InterPro" id="IPR023211">
    <property type="entry name" value="DNA_pol_palm_dom_sf"/>
</dbReference>
<dbReference type="GO" id="GO:0005658">
    <property type="term" value="C:alpha DNA polymerase:primase complex"/>
    <property type="evidence" value="ECO:0007669"/>
    <property type="project" value="TreeGrafter"/>
</dbReference>
<evidence type="ECO:0000256" key="2">
    <source>
        <dbReference type="ARBA" id="ARBA00005755"/>
    </source>
</evidence>
<feature type="region of interest" description="Disordered" evidence="13">
    <location>
        <begin position="539"/>
        <end position="572"/>
    </location>
</feature>
<evidence type="ECO:0000256" key="12">
    <source>
        <dbReference type="RuleBase" id="RU000442"/>
    </source>
</evidence>
<evidence type="ECO:0000256" key="9">
    <source>
        <dbReference type="ARBA" id="ARBA00022932"/>
    </source>
</evidence>
<dbReference type="Gene3D" id="3.90.1600.10">
    <property type="entry name" value="Palm domain of DNA polymerase"/>
    <property type="match status" value="1"/>
</dbReference>
<dbReference type="InterPro" id="IPR012337">
    <property type="entry name" value="RNaseH-like_sf"/>
</dbReference>
<dbReference type="PRINTS" id="PR00106">
    <property type="entry name" value="DNAPOLB"/>
</dbReference>
<feature type="domain" description="DNA-directed DNA polymerase family B exonuclease" evidence="15">
    <location>
        <begin position="196"/>
        <end position="432"/>
    </location>
</feature>
<dbReference type="SUPFAM" id="SSF90234">
    <property type="entry name" value="Zinc finger domain of DNA polymerase-alpha"/>
    <property type="match status" value="1"/>
</dbReference>
<dbReference type="NCBIfam" id="TIGR00592">
    <property type="entry name" value="pol2"/>
    <property type="match status" value="1"/>
</dbReference>
<dbReference type="GO" id="GO:0003688">
    <property type="term" value="F:DNA replication origin binding"/>
    <property type="evidence" value="ECO:0007669"/>
    <property type="project" value="TreeGrafter"/>
</dbReference>